<dbReference type="PANTHER" id="PTHR33318">
    <property type="entry name" value="ASPARTYL/GLUTAMYL-TRNA(ASN/GLN) AMIDOTRANSFERASE SUBUNIT"/>
    <property type="match status" value="1"/>
</dbReference>
<evidence type="ECO:0000256" key="1">
    <source>
        <dbReference type="SAM" id="MobiDB-lite"/>
    </source>
</evidence>
<dbReference type="EMBL" id="BJWL01000008">
    <property type="protein sequence ID" value="GFY93118.1"/>
    <property type="molecule type" value="Genomic_DNA"/>
</dbReference>
<feature type="compositionally biased region" description="Acidic residues" evidence="1">
    <location>
        <begin position="81"/>
        <end position="108"/>
    </location>
</feature>
<feature type="compositionally biased region" description="Basic and acidic residues" evidence="1">
    <location>
        <begin position="174"/>
        <end position="195"/>
    </location>
</feature>
<evidence type="ECO:0000313" key="3">
    <source>
        <dbReference type="Proteomes" id="UP000585474"/>
    </source>
</evidence>
<comment type="caution">
    <text evidence="2">The sequence shown here is derived from an EMBL/GenBank/DDBJ whole genome shotgun (WGS) entry which is preliminary data.</text>
</comment>
<keyword evidence="3" id="KW-1185">Reference proteome</keyword>
<dbReference type="Proteomes" id="UP000585474">
    <property type="component" value="Unassembled WGS sequence"/>
</dbReference>
<protein>
    <submittedName>
        <fullName evidence="2">Uncharacterized protein</fullName>
    </submittedName>
</protein>
<dbReference type="PANTHER" id="PTHR33318:SF16">
    <property type="entry name" value="FK506-BINDING NUCLEAR-LIKE PROTEIN"/>
    <property type="match status" value="1"/>
</dbReference>
<dbReference type="OrthoDB" id="1695907at2759"/>
<accession>A0A7J0F348</accession>
<gene>
    <name evidence="2" type="ORF">Acr_08g0015140</name>
</gene>
<dbReference type="AlphaFoldDB" id="A0A7J0F348"/>
<sequence>MEYNFFFVDLLFSGKDGLSVRIKKKVSFNLNVKTYEPLPNCDFTSYFSESDDEKCEENKQEKALKSSYPSDYRYRNCRESSDEEEDDIKLEESDPENESDEEHDDDCDSINGDDGRMVQEEEVSEKFCSLSRESEQKNPGVNHTAPRDRSQYVFSVLKPIENLNQWKAVKARARKTEHTIKQQQQQRKENKKALEQEEEQEKLPLCRKYPNANPSSPFSYEPNSDRPRPSNARRPCS</sequence>
<feature type="region of interest" description="Disordered" evidence="1">
    <location>
        <begin position="170"/>
        <end position="237"/>
    </location>
</feature>
<feature type="compositionally biased region" description="Polar residues" evidence="1">
    <location>
        <begin position="212"/>
        <end position="222"/>
    </location>
</feature>
<dbReference type="InterPro" id="IPR039300">
    <property type="entry name" value="JASON"/>
</dbReference>
<proteinExistence type="predicted"/>
<reference evidence="2 3" key="1">
    <citation type="submission" date="2019-07" db="EMBL/GenBank/DDBJ databases">
        <title>De Novo Assembly of kiwifruit Actinidia rufa.</title>
        <authorList>
            <person name="Sugita-Konishi S."/>
            <person name="Sato K."/>
            <person name="Mori E."/>
            <person name="Abe Y."/>
            <person name="Kisaki G."/>
            <person name="Hamano K."/>
            <person name="Suezawa K."/>
            <person name="Otani M."/>
            <person name="Fukuda T."/>
            <person name="Manabe T."/>
            <person name="Gomi K."/>
            <person name="Tabuchi M."/>
            <person name="Akimitsu K."/>
            <person name="Kataoka I."/>
        </authorList>
    </citation>
    <scope>NUCLEOTIDE SEQUENCE [LARGE SCALE GENOMIC DNA]</scope>
    <source>
        <strain evidence="3">cv. Fuchu</strain>
    </source>
</reference>
<evidence type="ECO:0000313" key="2">
    <source>
        <dbReference type="EMBL" id="GFY93118.1"/>
    </source>
</evidence>
<feature type="region of interest" description="Disordered" evidence="1">
    <location>
        <begin position="72"/>
        <end position="149"/>
    </location>
</feature>
<name>A0A7J0F348_9ERIC</name>
<organism evidence="2 3">
    <name type="scientific">Actinidia rufa</name>
    <dbReference type="NCBI Taxonomy" id="165716"/>
    <lineage>
        <taxon>Eukaryota</taxon>
        <taxon>Viridiplantae</taxon>
        <taxon>Streptophyta</taxon>
        <taxon>Embryophyta</taxon>
        <taxon>Tracheophyta</taxon>
        <taxon>Spermatophyta</taxon>
        <taxon>Magnoliopsida</taxon>
        <taxon>eudicotyledons</taxon>
        <taxon>Gunneridae</taxon>
        <taxon>Pentapetalae</taxon>
        <taxon>asterids</taxon>
        <taxon>Ericales</taxon>
        <taxon>Actinidiaceae</taxon>
        <taxon>Actinidia</taxon>
    </lineage>
</organism>
<dbReference type="GO" id="GO:0007142">
    <property type="term" value="P:male meiosis II"/>
    <property type="evidence" value="ECO:0007669"/>
    <property type="project" value="InterPro"/>
</dbReference>